<sequence length="253" mass="27706">MSTAASQITFSTLHKLKSYLRNSTLGTKQYGFTLLRLHRKKIPSADSILDNMAENPRRIDIMRHWVWYLASHQGKLAALPGGDTPAFSHVGNLARLVGGFFRGSPVSPALALLRCSMPPSLCQHHLSRPRFLSATQISPFHSCCSCFNQSTLHSDEAVVILYLVGGVSGRIQNEYPNKTKPQTKDEVGRFPFSVCVANIHSHIASTAVESRVWNSAGMQGGGKHVIPEETRQPTASSAAIPTCDNTEVTWPVI</sequence>
<gene>
    <name evidence="1" type="ORF">PR048_032847</name>
</gene>
<organism evidence="1 2">
    <name type="scientific">Dryococelus australis</name>
    <dbReference type="NCBI Taxonomy" id="614101"/>
    <lineage>
        <taxon>Eukaryota</taxon>
        <taxon>Metazoa</taxon>
        <taxon>Ecdysozoa</taxon>
        <taxon>Arthropoda</taxon>
        <taxon>Hexapoda</taxon>
        <taxon>Insecta</taxon>
        <taxon>Pterygota</taxon>
        <taxon>Neoptera</taxon>
        <taxon>Polyneoptera</taxon>
        <taxon>Phasmatodea</taxon>
        <taxon>Verophasmatodea</taxon>
        <taxon>Anareolatae</taxon>
        <taxon>Phasmatidae</taxon>
        <taxon>Eurycanthinae</taxon>
        <taxon>Dryococelus</taxon>
    </lineage>
</organism>
<dbReference type="EMBL" id="JARBHB010000016">
    <property type="protein sequence ID" value="KAJ8866985.1"/>
    <property type="molecule type" value="Genomic_DNA"/>
</dbReference>
<evidence type="ECO:0000313" key="1">
    <source>
        <dbReference type="EMBL" id="KAJ8866985.1"/>
    </source>
</evidence>
<name>A0ABQ9G3E1_9NEOP</name>
<accession>A0ABQ9G3E1</accession>
<reference evidence="1 2" key="1">
    <citation type="submission" date="2023-02" db="EMBL/GenBank/DDBJ databases">
        <title>LHISI_Scaffold_Assembly.</title>
        <authorList>
            <person name="Stuart O.P."/>
            <person name="Cleave R."/>
            <person name="Magrath M.J.L."/>
            <person name="Mikheyev A.S."/>
        </authorList>
    </citation>
    <scope>NUCLEOTIDE SEQUENCE [LARGE SCALE GENOMIC DNA]</scope>
    <source>
        <strain evidence="1">Daus_M_001</strain>
        <tissue evidence="1">Leg muscle</tissue>
    </source>
</reference>
<keyword evidence="2" id="KW-1185">Reference proteome</keyword>
<dbReference type="Proteomes" id="UP001159363">
    <property type="component" value="Chromosome 15"/>
</dbReference>
<evidence type="ECO:0000313" key="2">
    <source>
        <dbReference type="Proteomes" id="UP001159363"/>
    </source>
</evidence>
<comment type="caution">
    <text evidence="1">The sequence shown here is derived from an EMBL/GenBank/DDBJ whole genome shotgun (WGS) entry which is preliminary data.</text>
</comment>
<proteinExistence type="predicted"/>
<protein>
    <submittedName>
        <fullName evidence="1">Uncharacterized protein</fullName>
    </submittedName>
</protein>